<dbReference type="OrthoDB" id="9791851at2"/>
<keyword evidence="1" id="KW-1133">Transmembrane helix</keyword>
<keyword evidence="1" id="KW-0472">Membrane</keyword>
<feature type="transmembrane region" description="Helical" evidence="1">
    <location>
        <begin position="423"/>
        <end position="442"/>
    </location>
</feature>
<dbReference type="PANTHER" id="PTHR30092:SF0">
    <property type="entry name" value="INNER MEMBRANE PROTEIN CRED"/>
    <property type="match status" value="1"/>
</dbReference>
<dbReference type="PIRSF" id="PIRSF004548">
    <property type="entry name" value="CreD"/>
    <property type="match status" value="1"/>
</dbReference>
<dbReference type="InterPro" id="IPR010364">
    <property type="entry name" value="Uncharacterised_IM_CreD"/>
</dbReference>
<gene>
    <name evidence="2" type="ORF">C8D95_10520</name>
</gene>
<keyword evidence="3" id="KW-1185">Reference proteome</keyword>
<dbReference type="EMBL" id="QGGV01000005">
    <property type="protein sequence ID" value="PWK55958.1"/>
    <property type="molecule type" value="Genomic_DNA"/>
</dbReference>
<dbReference type="GO" id="GO:0005886">
    <property type="term" value="C:plasma membrane"/>
    <property type="evidence" value="ECO:0007669"/>
    <property type="project" value="TreeGrafter"/>
</dbReference>
<feature type="transmembrane region" description="Helical" evidence="1">
    <location>
        <begin position="346"/>
        <end position="365"/>
    </location>
</feature>
<evidence type="ECO:0000313" key="2">
    <source>
        <dbReference type="EMBL" id="PWK55958.1"/>
    </source>
</evidence>
<dbReference type="AlphaFoldDB" id="A0A316G550"/>
<dbReference type="PANTHER" id="PTHR30092">
    <property type="entry name" value="INNER MEMBRANE PROTEIN CRED"/>
    <property type="match status" value="1"/>
</dbReference>
<dbReference type="Pfam" id="PF06123">
    <property type="entry name" value="CreD"/>
    <property type="match status" value="1"/>
</dbReference>
<evidence type="ECO:0000256" key="1">
    <source>
        <dbReference type="SAM" id="Phobius"/>
    </source>
</evidence>
<proteinExistence type="predicted"/>
<keyword evidence="1" id="KW-0812">Transmembrane</keyword>
<reference evidence="2 3" key="1">
    <citation type="submission" date="2018-05" db="EMBL/GenBank/DDBJ databases">
        <title>Genomic Encyclopedia of Type Strains, Phase IV (KMG-IV): sequencing the most valuable type-strain genomes for metagenomic binning, comparative biology and taxonomic classification.</title>
        <authorList>
            <person name="Goeker M."/>
        </authorList>
    </citation>
    <scope>NUCLEOTIDE SEQUENCE [LARGE SCALE GENOMIC DNA]</scope>
    <source>
        <strain evidence="2 3">DSM 103371</strain>
    </source>
</reference>
<dbReference type="KEGG" id="salo:EF888_18495"/>
<dbReference type="RefSeq" id="WP_109759404.1">
    <property type="nucleotide sequence ID" value="NZ_CP034588.1"/>
</dbReference>
<name>A0A316G550_9RHOB</name>
<feature type="transmembrane region" description="Helical" evidence="1">
    <location>
        <begin position="316"/>
        <end position="334"/>
    </location>
</feature>
<dbReference type="NCBIfam" id="NF008712">
    <property type="entry name" value="PRK11715.1-1"/>
    <property type="match status" value="1"/>
</dbReference>
<organism evidence="2 3">
    <name type="scientific">Silicimonas algicola</name>
    <dbReference type="NCBI Taxonomy" id="1826607"/>
    <lineage>
        <taxon>Bacteria</taxon>
        <taxon>Pseudomonadati</taxon>
        <taxon>Pseudomonadota</taxon>
        <taxon>Alphaproteobacteria</taxon>
        <taxon>Rhodobacterales</taxon>
        <taxon>Paracoccaceae</taxon>
    </lineage>
</organism>
<dbReference type="Proteomes" id="UP000245390">
    <property type="component" value="Unassembled WGS sequence"/>
</dbReference>
<sequence>MTHSAGLRFIMVGALALLMFIPLGLVSDIVQERSRYSDGTIADLSREWGGEQLFSGPLLTIPVTEEVTYDRRREAVDSVTGLTLRDDKGNVIYEHFEETVTETRPPIYLYPDDLDIDVTSRSSIRSRGLFEVPVYTADLAMAFNFDTAQAEAEATETEEVHWDDATLTIFLNANRGLRGEATLVAGGDALDLEPVARGDAERTGIVAVTGDPRDRSGYTLDLGVNGAGTFAVAATGRTTRFRMTSDWPDPSFFGDFLPDEREVTAEGFSASWRVPHLARSLPQAGRRYPDAEARAGATMGARFLTPNDFYQKAWRASRYGILFISLTFLTILLLDRAASRPAHPVQYLMVGLAQSVFILLMVSYAEHIGFGAAYLLAAGATIGLLTVFGATALKLGRKTGLLGGVLVAVYGVLYLILQSEDQAMLAGSTLAFVALALTMWLTRNEEWRGSGLPRSLPWRRPKADPVPA</sequence>
<feature type="transmembrane region" description="Helical" evidence="1">
    <location>
        <begin position="400"/>
        <end position="417"/>
    </location>
</feature>
<comment type="caution">
    <text evidence="2">The sequence shown here is derived from an EMBL/GenBank/DDBJ whole genome shotgun (WGS) entry which is preliminary data.</text>
</comment>
<protein>
    <submittedName>
        <fullName evidence="2">Inner membrane protein</fullName>
    </submittedName>
</protein>
<evidence type="ECO:0000313" key="3">
    <source>
        <dbReference type="Proteomes" id="UP000245390"/>
    </source>
</evidence>
<accession>A0A316G550</accession>
<feature type="transmembrane region" description="Helical" evidence="1">
    <location>
        <begin position="371"/>
        <end position="393"/>
    </location>
</feature>
<feature type="transmembrane region" description="Helical" evidence="1">
    <location>
        <begin position="7"/>
        <end position="26"/>
    </location>
</feature>